<evidence type="ECO:0000313" key="1">
    <source>
        <dbReference type="EMBL" id="SFV90747.1"/>
    </source>
</evidence>
<gene>
    <name evidence="1" type="ORF">MNB_SV-4-789</name>
</gene>
<protein>
    <submittedName>
        <fullName evidence="1">Uncharacterized protein</fullName>
    </submittedName>
</protein>
<sequence>MQTIHINIEDNKVDVLLNIIQNLKEGIVDSYTISSASKEDAFYDLRKKRLHLLREDMKSGKEPMYDFETVTDALLKELQS</sequence>
<dbReference type="EMBL" id="FPIB01000022">
    <property type="protein sequence ID" value="SFV90747.1"/>
    <property type="molecule type" value="Genomic_DNA"/>
</dbReference>
<dbReference type="AlphaFoldDB" id="A0A1W1EA64"/>
<name>A0A1W1EA64_9ZZZZ</name>
<proteinExistence type="predicted"/>
<organism evidence="1">
    <name type="scientific">hydrothermal vent metagenome</name>
    <dbReference type="NCBI Taxonomy" id="652676"/>
    <lineage>
        <taxon>unclassified sequences</taxon>
        <taxon>metagenomes</taxon>
        <taxon>ecological metagenomes</taxon>
    </lineage>
</organism>
<reference evidence="1" key="1">
    <citation type="submission" date="2016-10" db="EMBL/GenBank/DDBJ databases">
        <authorList>
            <person name="de Groot N.N."/>
        </authorList>
    </citation>
    <scope>NUCLEOTIDE SEQUENCE</scope>
</reference>
<accession>A0A1W1EA64</accession>